<reference evidence="1 2" key="1">
    <citation type="submission" date="2016-10" db="EMBL/GenBank/DDBJ databases">
        <authorList>
            <person name="Varghese N."/>
            <person name="Submissions S."/>
        </authorList>
    </citation>
    <scope>NUCLEOTIDE SEQUENCE [LARGE SCALE GENOMIC DNA]</scope>
    <source>
        <strain evidence="1 2">DSM 20748</strain>
    </source>
</reference>
<dbReference type="Proteomes" id="UP000198647">
    <property type="component" value="Unassembled WGS sequence"/>
</dbReference>
<protein>
    <submittedName>
        <fullName evidence="1">Uncharacterized OsmC-related protein</fullName>
    </submittedName>
</protein>
<dbReference type="Gene3D" id="3.30.300.20">
    <property type="match status" value="1"/>
</dbReference>
<accession>A0A1H3BKE9</accession>
<dbReference type="EMBL" id="FNOS01000001">
    <property type="protein sequence ID" value="SDX42231.1"/>
    <property type="molecule type" value="Genomic_DNA"/>
</dbReference>
<name>A0A1H3BKE9_9BACI</name>
<dbReference type="RefSeq" id="WP_008589900.1">
    <property type="nucleotide sequence ID" value="NZ_FNOS01000001.1"/>
</dbReference>
<dbReference type="SUPFAM" id="SSF82784">
    <property type="entry name" value="OsmC-like"/>
    <property type="match status" value="1"/>
</dbReference>
<dbReference type="InterPro" id="IPR036102">
    <property type="entry name" value="OsmC/Ohrsf"/>
</dbReference>
<evidence type="ECO:0000313" key="2">
    <source>
        <dbReference type="Proteomes" id="UP000198647"/>
    </source>
</evidence>
<proteinExistence type="predicted"/>
<dbReference type="InterPro" id="IPR015946">
    <property type="entry name" value="KH_dom-like_a/b"/>
</dbReference>
<dbReference type="InterPro" id="IPR052924">
    <property type="entry name" value="OsmC/Ohr_hydroprdx_reductase"/>
</dbReference>
<keyword evidence="2" id="KW-1185">Reference proteome</keyword>
<sequence length="145" mass="15936">MAEKHELVTAISKGMNTKAESEGHNVVIDEPANMGGTDEGANPLGTLLASLAGCENAIANFVAKEMEFDLQGIDFEIDGEMDPRGMMGQEGIRPYFKKVSVHAKVHTSETEERVKELQEKVDRRCPVFTTLEAADVEMIPEWVKA</sequence>
<dbReference type="InterPro" id="IPR003718">
    <property type="entry name" value="OsmC/Ohr_fam"/>
</dbReference>
<evidence type="ECO:0000313" key="1">
    <source>
        <dbReference type="EMBL" id="SDX42231.1"/>
    </source>
</evidence>
<comment type="caution">
    <text evidence="1">The sequence shown here is derived from an EMBL/GenBank/DDBJ whole genome shotgun (WGS) entry which is preliminary data.</text>
</comment>
<dbReference type="PANTHER" id="PTHR35368:SF1">
    <property type="entry name" value="HYDROPEROXIDE REDUCTASE"/>
    <property type="match status" value="1"/>
</dbReference>
<dbReference type="PANTHER" id="PTHR35368">
    <property type="entry name" value="HYDROPEROXIDE REDUCTASE"/>
    <property type="match status" value="1"/>
</dbReference>
<organism evidence="1 2">
    <name type="scientific">Salimicrobium album</name>
    <dbReference type="NCBI Taxonomy" id="50717"/>
    <lineage>
        <taxon>Bacteria</taxon>
        <taxon>Bacillati</taxon>
        <taxon>Bacillota</taxon>
        <taxon>Bacilli</taxon>
        <taxon>Bacillales</taxon>
        <taxon>Bacillaceae</taxon>
        <taxon>Salimicrobium</taxon>
    </lineage>
</organism>
<dbReference type="Pfam" id="PF02566">
    <property type="entry name" value="OsmC"/>
    <property type="match status" value="1"/>
</dbReference>
<gene>
    <name evidence="1" type="ORF">SAMN04488081_0469</name>
</gene>